<feature type="region of interest" description="Disordered" evidence="4">
    <location>
        <begin position="205"/>
        <end position="229"/>
    </location>
</feature>
<evidence type="ECO:0000313" key="5">
    <source>
        <dbReference type="EnsemblPlants" id="EMT16259"/>
    </source>
</evidence>
<sequence>MANTAGCGAPIESSTAEYNDSEFVLHPPTPMSYSPAVSIVSNKIGPQFHNVSCDDTSAGWRLISAAEHPKTDSDVTLSYIEHMLMQETDDKVRAPHGETAIRTVEEPFYELLGQKYPVLPDILSPCGCDRLKNLNGNVSRLNGKLCSNCSLYISSDDYHPNENSQASQAPWTLSAIVGEANKIPLGAERMEIGLNINGLSIAEKPSRDNHSPHMNEKETIKDASSEVRGRKVFPDKEDLDLLEGRRSKQTAIFSDEPIRNEAFDKVLLCCEHQLVVDEGIILQQTMANTSTKYALKDQGKKLATQTTRGITRRKKEVVDLRTLLIHCAEAVSVNNHSLASDILKTIRQHSSPSGDDTQRLAFYLAECLEIRLSGNGSQINQNFIATPRNAAYILKLFHLGLKVSPYLRSSYYFSNKTIIDVSKGKPKVHIIDFGICFGFQWPSLLKQFADREGGRPNLRITGIELPTPGFRPDEINNNTRLRLIEYADMFKVPFEYRQISSKWESITIKDLNIDKDELLVVNCIHRMKNLGDETTSINSARNRVLNNIRMMKPNIFIHGVVNGSYNTPFFLSRFKEVMYRYTSLFDMIDKTTPRDNETRMILERDIYKYEILNAIACEGSERIERPESYKIWKVRGLRARFEQLPLNPTIVDGIQHIVRQIYHKEVFVDEDDQFLVLGWKGRILYALSTWKPTSTIAITGVQDYRDYTEERGPPAPGWECSNEAFHHRYQQHMQQEQMYCHLDHKSVEKLGKLAHQEPQSKGGHLVDPL</sequence>
<dbReference type="PANTHER" id="PTHR31636">
    <property type="entry name" value="OSJNBA0084A10.13 PROTEIN-RELATED"/>
    <property type="match status" value="1"/>
</dbReference>
<dbReference type="EnsemblPlants" id="EMT16259">
    <property type="protein sequence ID" value="EMT16259"/>
    <property type="gene ID" value="F775_04548"/>
</dbReference>
<name>N1QZ73_AEGTA</name>
<dbReference type="InterPro" id="IPR005202">
    <property type="entry name" value="TF_GRAS"/>
</dbReference>
<evidence type="ECO:0000256" key="1">
    <source>
        <dbReference type="ARBA" id="ARBA00023015"/>
    </source>
</evidence>
<dbReference type="AlphaFoldDB" id="N1QZ73"/>
<comment type="caution">
    <text evidence="3">Lacks conserved residue(s) required for the propagation of feature annotation.</text>
</comment>
<reference evidence="5" key="1">
    <citation type="submission" date="2015-06" db="UniProtKB">
        <authorList>
            <consortium name="EnsemblPlants"/>
        </authorList>
    </citation>
    <scope>IDENTIFICATION</scope>
</reference>
<keyword evidence="1" id="KW-0805">Transcription regulation</keyword>
<organism evidence="5">
    <name type="scientific">Aegilops tauschii</name>
    <name type="common">Tausch's goatgrass</name>
    <name type="synonym">Aegilops squarrosa</name>
    <dbReference type="NCBI Taxonomy" id="37682"/>
    <lineage>
        <taxon>Eukaryota</taxon>
        <taxon>Viridiplantae</taxon>
        <taxon>Streptophyta</taxon>
        <taxon>Embryophyta</taxon>
        <taxon>Tracheophyta</taxon>
        <taxon>Spermatophyta</taxon>
        <taxon>Magnoliopsida</taxon>
        <taxon>Liliopsida</taxon>
        <taxon>Poales</taxon>
        <taxon>Poaceae</taxon>
        <taxon>BOP clade</taxon>
        <taxon>Pooideae</taxon>
        <taxon>Triticodae</taxon>
        <taxon>Triticeae</taxon>
        <taxon>Triticinae</taxon>
        <taxon>Aegilops</taxon>
    </lineage>
</organism>
<feature type="region of interest" description="Leucine repeat I (LRI)" evidence="3">
    <location>
        <begin position="318"/>
        <end position="378"/>
    </location>
</feature>
<evidence type="ECO:0000256" key="3">
    <source>
        <dbReference type="PROSITE-ProRule" id="PRU01191"/>
    </source>
</evidence>
<accession>N1QZ73</accession>
<comment type="similarity">
    <text evidence="3">Belongs to the GRAS family.</text>
</comment>
<feature type="region of interest" description="VHIID" evidence="3">
    <location>
        <begin position="397"/>
        <end position="462"/>
    </location>
</feature>
<evidence type="ECO:0000256" key="4">
    <source>
        <dbReference type="SAM" id="MobiDB-lite"/>
    </source>
</evidence>
<feature type="region of interest" description="Leucine repeat II (LRII)" evidence="3">
    <location>
        <begin position="478"/>
        <end position="510"/>
    </location>
</feature>
<dbReference type="PROSITE" id="PS50985">
    <property type="entry name" value="GRAS"/>
    <property type="match status" value="1"/>
</dbReference>
<dbReference type="Pfam" id="PF03514">
    <property type="entry name" value="GRAS"/>
    <property type="match status" value="1"/>
</dbReference>
<feature type="region of interest" description="SAW" evidence="3">
    <location>
        <begin position="616"/>
        <end position="691"/>
    </location>
</feature>
<proteinExistence type="inferred from homology"/>
<evidence type="ECO:0000256" key="2">
    <source>
        <dbReference type="ARBA" id="ARBA00023163"/>
    </source>
</evidence>
<keyword evidence="2" id="KW-0804">Transcription</keyword>
<feature type="short sequence motif" description="VHIID" evidence="3">
    <location>
        <begin position="428"/>
        <end position="432"/>
    </location>
</feature>
<protein>
    <submittedName>
        <fullName evidence="5">Uncharacterized protein</fullName>
    </submittedName>
</protein>